<evidence type="ECO:0000313" key="1">
    <source>
        <dbReference type="EMBL" id="SDN97094.1"/>
    </source>
</evidence>
<dbReference type="AlphaFoldDB" id="A0A1H0FR85"/>
<dbReference type="NCBIfam" id="TIGR04129">
    <property type="entry name" value="CxxH_BA5709"/>
    <property type="match status" value="1"/>
</dbReference>
<dbReference type="Proteomes" id="UP000198778">
    <property type="component" value="Unassembled WGS sequence"/>
</dbReference>
<accession>A0A1H0FR85</accession>
<dbReference type="InterPro" id="IPR025626">
    <property type="entry name" value="YyzF"/>
</dbReference>
<protein>
    <submittedName>
        <fullName evidence="1">CxxH/CxxC protein, BA_5709 family</fullName>
    </submittedName>
</protein>
<name>A0A1H0FR85_9BACI</name>
<gene>
    <name evidence="1" type="ORF">SAMN04488053_10548</name>
</gene>
<proteinExistence type="predicted"/>
<reference evidence="2" key="1">
    <citation type="submission" date="2016-10" db="EMBL/GenBank/DDBJ databases">
        <authorList>
            <person name="Varghese N."/>
            <person name="Submissions S."/>
        </authorList>
    </citation>
    <scope>NUCLEOTIDE SEQUENCE [LARGE SCALE GENOMIC DNA]</scope>
    <source>
        <strain evidence="2">CGMCC 1.10369</strain>
    </source>
</reference>
<dbReference type="EMBL" id="FNIL01000005">
    <property type="protein sequence ID" value="SDN97094.1"/>
    <property type="molecule type" value="Genomic_DNA"/>
</dbReference>
<dbReference type="OrthoDB" id="1652387at2"/>
<sequence>MIYSCEAHVEEGLEEVLIDEGPPPAMEKTSAAEEPCFLCGKKAVYQIEEPA</sequence>
<keyword evidence="2" id="KW-1185">Reference proteome</keyword>
<evidence type="ECO:0000313" key="2">
    <source>
        <dbReference type="Proteomes" id="UP000198778"/>
    </source>
</evidence>
<organism evidence="1 2">
    <name type="scientific">Alkalicoccus daliensis</name>
    <dbReference type="NCBI Taxonomy" id="745820"/>
    <lineage>
        <taxon>Bacteria</taxon>
        <taxon>Bacillati</taxon>
        <taxon>Bacillota</taxon>
        <taxon>Bacilli</taxon>
        <taxon>Bacillales</taxon>
        <taxon>Bacillaceae</taxon>
        <taxon>Alkalicoccus</taxon>
    </lineage>
</organism>
<dbReference type="Pfam" id="PF14116">
    <property type="entry name" value="YyzF"/>
    <property type="match status" value="1"/>
</dbReference>
<dbReference type="RefSeq" id="WP_090842774.1">
    <property type="nucleotide sequence ID" value="NZ_FNIL01000005.1"/>
</dbReference>